<dbReference type="AlphaFoldDB" id="A0A182K636"/>
<reference evidence="3" key="1">
    <citation type="submission" date="2013-03" db="EMBL/GenBank/DDBJ databases">
        <title>The Genome Sequence of Anopheles christyi ACHKN1017.</title>
        <authorList>
            <consortium name="The Broad Institute Genomics Platform"/>
            <person name="Neafsey D.E."/>
            <person name="Besansky N."/>
            <person name="Walker B."/>
            <person name="Young S.K."/>
            <person name="Zeng Q."/>
            <person name="Gargeya S."/>
            <person name="Fitzgerald M."/>
            <person name="Haas B."/>
            <person name="Abouelleil A."/>
            <person name="Allen A.W."/>
            <person name="Alvarado L."/>
            <person name="Arachchi H.M."/>
            <person name="Berlin A.M."/>
            <person name="Chapman S.B."/>
            <person name="Gainer-Dewar J."/>
            <person name="Goldberg J."/>
            <person name="Griggs A."/>
            <person name="Gujja S."/>
            <person name="Hansen M."/>
            <person name="Howarth C."/>
            <person name="Imamovic A."/>
            <person name="Ireland A."/>
            <person name="Larimer J."/>
            <person name="McCowan C."/>
            <person name="Murphy C."/>
            <person name="Pearson M."/>
            <person name="Poon T.W."/>
            <person name="Priest M."/>
            <person name="Roberts A."/>
            <person name="Saif S."/>
            <person name="Shea T."/>
            <person name="Sisk P."/>
            <person name="Sykes S."/>
            <person name="Wortman J."/>
            <person name="Nusbaum C."/>
            <person name="Birren B."/>
        </authorList>
    </citation>
    <scope>NUCLEOTIDE SEQUENCE [LARGE SCALE GENOMIC DNA]</scope>
    <source>
        <strain evidence="3">ACHKN1017</strain>
    </source>
</reference>
<dbReference type="EnsemblMetazoa" id="ACHR006221-RA">
    <property type="protein sequence ID" value="ACHR006221-PA"/>
    <property type="gene ID" value="ACHR006221"/>
</dbReference>
<evidence type="ECO:0000256" key="1">
    <source>
        <dbReference type="SAM" id="MobiDB-lite"/>
    </source>
</evidence>
<proteinExistence type="predicted"/>
<dbReference type="Proteomes" id="UP000075881">
    <property type="component" value="Unassembled WGS sequence"/>
</dbReference>
<organism evidence="2 3">
    <name type="scientific">Anopheles christyi</name>
    <dbReference type="NCBI Taxonomy" id="43041"/>
    <lineage>
        <taxon>Eukaryota</taxon>
        <taxon>Metazoa</taxon>
        <taxon>Ecdysozoa</taxon>
        <taxon>Arthropoda</taxon>
        <taxon>Hexapoda</taxon>
        <taxon>Insecta</taxon>
        <taxon>Pterygota</taxon>
        <taxon>Neoptera</taxon>
        <taxon>Endopterygota</taxon>
        <taxon>Diptera</taxon>
        <taxon>Nematocera</taxon>
        <taxon>Culicoidea</taxon>
        <taxon>Culicidae</taxon>
        <taxon>Anophelinae</taxon>
        <taxon>Anopheles</taxon>
    </lineage>
</organism>
<reference evidence="2" key="2">
    <citation type="submission" date="2020-05" db="UniProtKB">
        <authorList>
            <consortium name="EnsemblMetazoa"/>
        </authorList>
    </citation>
    <scope>IDENTIFICATION</scope>
    <source>
        <strain evidence="2">ACHKN1017</strain>
    </source>
</reference>
<feature type="region of interest" description="Disordered" evidence="1">
    <location>
        <begin position="1"/>
        <end position="39"/>
    </location>
</feature>
<accession>A0A182K636</accession>
<evidence type="ECO:0000313" key="3">
    <source>
        <dbReference type="Proteomes" id="UP000075881"/>
    </source>
</evidence>
<sequence length="51" mass="5744">MPMATSVPSRITLRVRADSSPRCTVSQSRDIRPRSPSSTNISRITIIRLQF</sequence>
<protein>
    <submittedName>
        <fullName evidence="2">Uncharacterized protein</fullName>
    </submittedName>
</protein>
<name>A0A182K636_9DIPT</name>
<keyword evidence="3" id="KW-1185">Reference proteome</keyword>
<dbReference type="VEuPathDB" id="VectorBase:ACHR006221"/>
<evidence type="ECO:0000313" key="2">
    <source>
        <dbReference type="EnsemblMetazoa" id="ACHR006221-PA"/>
    </source>
</evidence>